<dbReference type="AlphaFoldDB" id="A0A238XS06"/>
<feature type="transmembrane region" description="Helical" evidence="7">
    <location>
        <begin position="27"/>
        <end position="48"/>
    </location>
</feature>
<protein>
    <submittedName>
        <fullName evidence="8">Prokaryotic molybdopterin-containing oxidoreductase family, membrane subunit</fullName>
    </submittedName>
</protein>
<keyword evidence="6 7" id="KW-0472">Membrane</keyword>
<keyword evidence="9" id="KW-1185">Reference proteome</keyword>
<dbReference type="Pfam" id="PF03916">
    <property type="entry name" value="NrfD"/>
    <property type="match status" value="1"/>
</dbReference>
<dbReference type="Proteomes" id="UP000198412">
    <property type="component" value="Unassembled WGS sequence"/>
</dbReference>
<dbReference type="OrthoDB" id="9768846at2"/>
<feature type="transmembrane region" description="Helical" evidence="7">
    <location>
        <begin position="395"/>
        <end position="415"/>
    </location>
</feature>
<comment type="subcellular location">
    <subcellularLocation>
        <location evidence="1">Cell membrane</location>
        <topology evidence="1">Multi-pass membrane protein</topology>
    </subcellularLocation>
</comment>
<evidence type="ECO:0000256" key="4">
    <source>
        <dbReference type="ARBA" id="ARBA00022692"/>
    </source>
</evidence>
<organism evidence="8 9">
    <name type="scientific">Lutibacter flavus</name>
    <dbReference type="NCBI Taxonomy" id="691689"/>
    <lineage>
        <taxon>Bacteria</taxon>
        <taxon>Pseudomonadati</taxon>
        <taxon>Bacteroidota</taxon>
        <taxon>Flavobacteriia</taxon>
        <taxon>Flavobacteriales</taxon>
        <taxon>Flavobacteriaceae</taxon>
        <taxon>Lutibacter</taxon>
    </lineage>
</organism>
<feature type="transmembrane region" description="Helical" evidence="7">
    <location>
        <begin position="60"/>
        <end position="88"/>
    </location>
</feature>
<dbReference type="GO" id="GO:0005886">
    <property type="term" value="C:plasma membrane"/>
    <property type="evidence" value="ECO:0007669"/>
    <property type="project" value="UniProtKB-SubCell"/>
</dbReference>
<evidence type="ECO:0000256" key="5">
    <source>
        <dbReference type="ARBA" id="ARBA00022989"/>
    </source>
</evidence>
<name>A0A238XS06_9FLAO</name>
<feature type="transmembrane region" description="Helical" evidence="7">
    <location>
        <begin position="239"/>
        <end position="263"/>
    </location>
</feature>
<evidence type="ECO:0000256" key="6">
    <source>
        <dbReference type="ARBA" id="ARBA00023136"/>
    </source>
</evidence>
<feature type="transmembrane region" description="Helical" evidence="7">
    <location>
        <begin position="143"/>
        <end position="162"/>
    </location>
</feature>
<keyword evidence="3" id="KW-1003">Cell membrane</keyword>
<keyword evidence="5 7" id="KW-1133">Transmembrane helix</keyword>
<keyword evidence="4 7" id="KW-0812">Transmembrane</keyword>
<evidence type="ECO:0000313" key="9">
    <source>
        <dbReference type="Proteomes" id="UP000198412"/>
    </source>
</evidence>
<feature type="transmembrane region" description="Helical" evidence="7">
    <location>
        <begin position="321"/>
        <end position="342"/>
    </location>
</feature>
<gene>
    <name evidence="8" type="ORF">SAMN04488111_2075</name>
</gene>
<feature type="transmembrane region" description="Helical" evidence="7">
    <location>
        <begin position="207"/>
        <end position="227"/>
    </location>
</feature>
<evidence type="ECO:0000256" key="7">
    <source>
        <dbReference type="SAM" id="Phobius"/>
    </source>
</evidence>
<proteinExistence type="inferred from homology"/>
<feature type="transmembrane region" description="Helical" evidence="7">
    <location>
        <begin position="275"/>
        <end position="296"/>
    </location>
</feature>
<dbReference type="InterPro" id="IPR005614">
    <property type="entry name" value="NrfD-like"/>
</dbReference>
<sequence>MNLENRKRELAKEFSPLLEKTTKTSKIWIGFLIAVILVGVYAFFLQLFKGHIVTGMRDNVVWGIYIINFIFFVCLSYSGAFISGILHFFKTPWKNSISRIVEIITVLSLIIGPIFILLCIGRLDRLHYLFLYPRIQSPITWDIIAIMTDLIGCFIYLFLTFIPDFAILRDNSENAPKWRQKVYKFLAIGYQDTPEQREKLHKVTRTMSAMVIALAIVAYSVLAWIFSLTLQPGWNSSIFAPYFIVAGLYSGVGVIIIAMYLIRKYYNLEHYIRKVHFIGAGIILLVISLLFGYFTFSEYFSRWFSHKIQDANLLNTLFTRYFWMFIFANYIGVLVPIVILFFKKFRTIKSITFAAVIAVVGLWFNKYLIIVPTLETPYLPIQDTRPEFIHYTATWVEWALSFAGVAAFILFFILIMKLVPIIPMSGIIDNERDQKKNKKVYKKIVTE</sequence>
<evidence type="ECO:0000256" key="2">
    <source>
        <dbReference type="ARBA" id="ARBA00008929"/>
    </source>
</evidence>
<dbReference type="PANTHER" id="PTHR43044">
    <property type="match status" value="1"/>
</dbReference>
<reference evidence="9" key="1">
    <citation type="submission" date="2017-06" db="EMBL/GenBank/DDBJ databases">
        <authorList>
            <person name="Varghese N."/>
            <person name="Submissions S."/>
        </authorList>
    </citation>
    <scope>NUCLEOTIDE SEQUENCE [LARGE SCALE GENOMIC DNA]</scope>
    <source>
        <strain evidence="9">DSM 27993</strain>
    </source>
</reference>
<evidence type="ECO:0000313" key="8">
    <source>
        <dbReference type="EMBL" id="SNR61826.1"/>
    </source>
</evidence>
<evidence type="ECO:0000256" key="3">
    <source>
        <dbReference type="ARBA" id="ARBA00022475"/>
    </source>
</evidence>
<accession>A0A238XS06</accession>
<dbReference type="PANTHER" id="PTHR43044:SF2">
    <property type="entry name" value="POLYSULPHIDE REDUCTASE NRFD"/>
    <property type="match status" value="1"/>
</dbReference>
<evidence type="ECO:0000256" key="1">
    <source>
        <dbReference type="ARBA" id="ARBA00004651"/>
    </source>
</evidence>
<dbReference type="RefSeq" id="WP_089378366.1">
    <property type="nucleotide sequence ID" value="NZ_FZNX01000003.1"/>
</dbReference>
<comment type="similarity">
    <text evidence="2">Belongs to the NrfD family.</text>
</comment>
<feature type="transmembrane region" description="Helical" evidence="7">
    <location>
        <begin position="351"/>
        <end position="370"/>
    </location>
</feature>
<feature type="transmembrane region" description="Helical" evidence="7">
    <location>
        <begin position="100"/>
        <end position="123"/>
    </location>
</feature>
<dbReference type="EMBL" id="FZNX01000003">
    <property type="protein sequence ID" value="SNR61826.1"/>
    <property type="molecule type" value="Genomic_DNA"/>
</dbReference>